<evidence type="ECO:0000313" key="2">
    <source>
        <dbReference type="Proteomes" id="UP000035350"/>
    </source>
</evidence>
<dbReference type="Pfam" id="PF04634">
    <property type="entry name" value="YezG-like"/>
    <property type="match status" value="1"/>
</dbReference>
<dbReference type="InterPro" id="IPR036170">
    <property type="entry name" value="YezG-like_sf"/>
</dbReference>
<reference evidence="1 2" key="1">
    <citation type="journal article" date="2015" name="Genome Announc.">
        <title>Next-Generation Whole-Genome Sequencing of Eight Strains of Bacillus cereus, Isolated from Food.</title>
        <authorList>
            <person name="Krawczyk A.O."/>
            <person name="de Jong A."/>
            <person name="Eijlander R.T."/>
            <person name="Berendsen E.M."/>
            <person name="Holsappel S."/>
            <person name="Wells-Bennik M.H."/>
            <person name="Kuipers O.P."/>
        </authorList>
    </citation>
    <scope>NUCLEOTIDE SEQUENCE [LARGE SCALE GENOMIC DNA]</scope>
    <source>
        <strain evidence="1 2">B4147</strain>
    </source>
</reference>
<dbReference type="SUPFAM" id="SSF160424">
    <property type="entry name" value="BH3703-like"/>
    <property type="match status" value="1"/>
</dbReference>
<dbReference type="PATRIC" id="fig|1396.433.peg.2736"/>
<dbReference type="RefSeq" id="WP_016718035.1">
    <property type="nucleotide sequence ID" value="NZ_LCYN01000004.1"/>
</dbReference>
<dbReference type="Gene3D" id="3.30.500.20">
    <property type="entry name" value="BH3703-like domains"/>
    <property type="match status" value="1"/>
</dbReference>
<dbReference type="NCBIfam" id="TIGR01741">
    <property type="entry name" value="staph_tand_hypo"/>
    <property type="match status" value="1"/>
</dbReference>
<reference evidence="2" key="2">
    <citation type="submission" date="2015-04" db="EMBL/GenBank/DDBJ databases">
        <title>Draft Genome Sequences of Eight Spore-Forming Food Isolates of Bacillus cereus Genome sequencing.</title>
        <authorList>
            <person name="Krawcyk A.O."/>
            <person name="de Jong A."/>
            <person name="Eijlander R.T."/>
            <person name="Berendsen E.M."/>
            <person name="Holsappel S."/>
            <person name="Wells-Bennik M."/>
            <person name="Kuipers O.P."/>
        </authorList>
    </citation>
    <scope>NUCLEOTIDE SEQUENCE [LARGE SCALE GENOMIC DNA]</scope>
    <source>
        <strain evidence="2">B4147</strain>
    </source>
</reference>
<accession>A0A0G8CHN6</accession>
<name>A0A0G8CHN6_9BACI</name>
<dbReference type="EMBL" id="LCYN01000004">
    <property type="protein sequence ID" value="KKZ99270.1"/>
    <property type="molecule type" value="Genomic_DNA"/>
</dbReference>
<organism evidence="1 2">
    <name type="scientific">Bacillus wiedmannii</name>
    <dbReference type="NCBI Taxonomy" id="1890302"/>
    <lineage>
        <taxon>Bacteria</taxon>
        <taxon>Bacillati</taxon>
        <taxon>Bacillota</taxon>
        <taxon>Bacilli</taxon>
        <taxon>Bacillales</taxon>
        <taxon>Bacillaceae</taxon>
        <taxon>Bacillus</taxon>
        <taxon>Bacillus cereus group</taxon>
    </lineage>
</organism>
<gene>
    <name evidence="1" type="ORF">B4147_3854</name>
</gene>
<protein>
    <recommendedName>
        <fullName evidence="3">TIGR01741 family protein</fullName>
    </recommendedName>
</protein>
<evidence type="ECO:0000313" key="1">
    <source>
        <dbReference type="EMBL" id="KKZ99270.1"/>
    </source>
</evidence>
<dbReference type="Proteomes" id="UP000035350">
    <property type="component" value="Unassembled WGS sequence"/>
</dbReference>
<dbReference type="AlphaFoldDB" id="A0A0G8CHN6"/>
<evidence type="ECO:0008006" key="3">
    <source>
        <dbReference type="Google" id="ProtNLM"/>
    </source>
</evidence>
<sequence>MNTENLESIYQKVAMQLNSIIPEPWEKVMVYSEVDEYSDSTVFFYYPKNKQEPIYSLDIEDMEGIDEDETDRQLNLLDSIFRELWEEFKKNKQEPWTNLTFELYSTGKFDVEFDYTLLEEENNYNHYERLIIWKYKKLGVSPDEKRESDVKLIREYINTHK</sequence>
<dbReference type="InterPro" id="IPR006728">
    <property type="entry name" value="YezG-like"/>
</dbReference>
<comment type="caution">
    <text evidence="1">The sequence shown here is derived from an EMBL/GenBank/DDBJ whole genome shotgun (WGS) entry which is preliminary data.</text>
</comment>
<proteinExistence type="predicted"/>